<gene>
    <name evidence="3" type="ORF">BV510_25940</name>
    <name evidence="4" type="ORF">CRI78_22570</name>
</gene>
<feature type="compositionally biased region" description="Basic and acidic residues" evidence="1">
    <location>
        <begin position="44"/>
        <end position="61"/>
    </location>
</feature>
<dbReference type="EMBL" id="PDCR01000035">
    <property type="protein sequence ID" value="PEG52175.1"/>
    <property type="molecule type" value="Genomic_DNA"/>
</dbReference>
<dbReference type="Proteomes" id="UP000220340">
    <property type="component" value="Unassembled WGS sequence"/>
</dbReference>
<dbReference type="RefSeq" id="WP_073859488.1">
    <property type="nucleotide sequence ID" value="NZ_BAAATC010000007.1"/>
</dbReference>
<dbReference type="AlphaFoldDB" id="A0A1Q4H4M8"/>
<evidence type="ECO:0000313" key="5">
    <source>
        <dbReference type="Proteomes" id="UP000191039"/>
    </source>
</evidence>
<dbReference type="STRING" id="1801.BRW64_26685"/>
<name>A0A1Q4H4M8_9MYCO</name>
<reference evidence="4 6" key="2">
    <citation type="submission" date="2017-10" db="EMBL/GenBank/DDBJ databases">
        <title>The new phylogeny of genus Mycobacterium.</title>
        <authorList>
            <person name="Tortoli E."/>
            <person name="Trovato A."/>
            <person name="Cirillo D.M."/>
        </authorList>
    </citation>
    <scope>NUCLEOTIDE SEQUENCE [LARGE SCALE GENOMIC DNA]</scope>
    <source>
        <strain evidence="4 6">IP141170001</strain>
    </source>
</reference>
<dbReference type="Proteomes" id="UP000191039">
    <property type="component" value="Unassembled WGS sequence"/>
</dbReference>
<dbReference type="EMBL" id="MIJD01000401">
    <property type="protein sequence ID" value="OPE46740.1"/>
    <property type="molecule type" value="Genomic_DNA"/>
</dbReference>
<protein>
    <recommendedName>
        <fullName evidence="2">DUF5709 domain-containing protein</fullName>
    </recommendedName>
</protein>
<evidence type="ECO:0000313" key="4">
    <source>
        <dbReference type="EMBL" id="PEG52175.1"/>
    </source>
</evidence>
<dbReference type="Pfam" id="PF18970">
    <property type="entry name" value="DUF5709"/>
    <property type="match status" value="1"/>
</dbReference>
<evidence type="ECO:0000313" key="3">
    <source>
        <dbReference type="EMBL" id="OPE46740.1"/>
    </source>
</evidence>
<evidence type="ECO:0000259" key="2">
    <source>
        <dbReference type="Pfam" id="PF18970"/>
    </source>
</evidence>
<reference evidence="3 5" key="1">
    <citation type="submission" date="2016-09" db="EMBL/GenBank/DDBJ databases">
        <title>genome sequences of unsequenced Mycobacteria.</title>
        <authorList>
            <person name="Greninger A.L."/>
            <person name="Jerome K.R."/>
            <person name="Mcnair B."/>
            <person name="Wallis C."/>
            <person name="Fang F."/>
        </authorList>
    </citation>
    <scope>NUCLEOTIDE SEQUENCE [LARGE SCALE GENOMIC DNA]</scope>
    <source>
        <strain evidence="3 5">BM1</strain>
    </source>
</reference>
<organism evidence="4 6">
    <name type="scientific">Mycolicibacterium diernhoferi</name>
    <dbReference type="NCBI Taxonomy" id="1801"/>
    <lineage>
        <taxon>Bacteria</taxon>
        <taxon>Bacillati</taxon>
        <taxon>Actinomycetota</taxon>
        <taxon>Actinomycetes</taxon>
        <taxon>Mycobacteriales</taxon>
        <taxon>Mycobacteriaceae</taxon>
        <taxon>Mycolicibacterium</taxon>
    </lineage>
</organism>
<accession>A0A1Q4H4M8</accession>
<feature type="domain" description="DUF5709" evidence="2">
    <location>
        <begin position="82"/>
        <end position="130"/>
    </location>
</feature>
<comment type="caution">
    <text evidence="4">The sequence shown here is derived from an EMBL/GenBank/DDBJ whole genome shotgun (WGS) entry which is preliminary data.</text>
</comment>
<evidence type="ECO:0000313" key="6">
    <source>
        <dbReference type="Proteomes" id="UP000220340"/>
    </source>
</evidence>
<sequence length="130" mass="14024">MTAELPEETGGAYSPEEEDQLSAEDTLLDRGVDDLLDEGYSPPERWRDPREHETLDQRLADEQPDQALDDGDGRDEQFGEDEVGATRSGRLVAPDAGFGEDDEPALLGRDVGIDGGAASAEEAAVHVIED</sequence>
<keyword evidence="6" id="KW-1185">Reference proteome</keyword>
<evidence type="ECO:0000256" key="1">
    <source>
        <dbReference type="SAM" id="MobiDB-lite"/>
    </source>
</evidence>
<dbReference type="InterPro" id="IPR043763">
    <property type="entry name" value="DUF5709"/>
</dbReference>
<feature type="compositionally biased region" description="Acidic residues" evidence="1">
    <location>
        <begin position="62"/>
        <end position="83"/>
    </location>
</feature>
<proteinExistence type="predicted"/>
<feature type="region of interest" description="Disordered" evidence="1">
    <location>
        <begin position="1"/>
        <end position="112"/>
    </location>
</feature>
<dbReference type="OrthoDB" id="3212066at2"/>